<name>A0A7W9W6H1_ARMRO</name>
<keyword evidence="6" id="KW-0325">Glycoprotein</keyword>
<dbReference type="PANTHER" id="PTHR31776:SF0">
    <property type="entry name" value="ALPHA-L-ARABINOFURANOSIDASE 1"/>
    <property type="match status" value="1"/>
</dbReference>
<proteinExistence type="inferred from homology"/>
<dbReference type="Gene3D" id="2.60.40.1180">
    <property type="entry name" value="Golgi alpha-mannosidase II"/>
    <property type="match status" value="1"/>
</dbReference>
<sequence>MKKQNLTLTIDATKATGKVSPLHYGLMTEEINYSYDGGLYAELVRNRAFLNDPQKPAHWTAVGGANLTLATERPVNDALPKSLKIECATPGAGAANDGYWGFPITPNTTYTATLFARGDVGGLTLTLQSRDGKTVYAQTRLPAVGEGWTKRTATLKTGKATPTTDAVFAITAEKPGTLWLSLVSLFPPTWNNRPNGFRKDLMQLLVDLKPAFLRFPGGNYLEGNTIAERFDWKKTIGPIETRPGHPCPWGYRSTDGMGLLEFLLWCEDMGAEPVLGVYAGYSLRGEFIKPGPELEPYIQDALDEIEYVTGSVSTKWGAQRAKDGHPKPFKLQYVEVGNEDFFDRSGSYDGRFAQFYDAIKAKYPHLKVVSTVGNEQPASKRVKSRKPDALDEHYYRKAADFIRDSPTHFDRYDRTGPEIFVGEWAAHEEVAPWLPPSRNLPATPSMKAALGDAAFMTAMERHADFVTMQCYAPLFVNINPGGRQWRPDLIGYDALKAYGAPSYYALKLFSTSVGDELLKVSLAGAPLLASVTRQSKTGKILVKYVNPGDTPQAVTIQLPGVRSIKPDATVITLAAPPDETNSMEKPTHVAPKTTKLSGVKPEFAYTFPPFSITLLTLEAR</sequence>
<dbReference type="EC" id="3.2.1.55" evidence="3"/>
<dbReference type="EMBL" id="JACHGW010000002">
    <property type="protein sequence ID" value="MBB6050583.1"/>
    <property type="molecule type" value="Genomic_DNA"/>
</dbReference>
<evidence type="ECO:0000259" key="7">
    <source>
        <dbReference type="SMART" id="SM00813"/>
    </source>
</evidence>
<dbReference type="InterPro" id="IPR013780">
    <property type="entry name" value="Glyco_hydro_b"/>
</dbReference>
<dbReference type="InterPro" id="IPR055235">
    <property type="entry name" value="ASD1_cat"/>
</dbReference>
<dbReference type="Proteomes" id="UP000520814">
    <property type="component" value="Unassembled WGS sequence"/>
</dbReference>
<dbReference type="SUPFAM" id="SSF51011">
    <property type="entry name" value="Glycosyl hydrolase domain"/>
    <property type="match status" value="1"/>
</dbReference>
<dbReference type="InterPro" id="IPR010720">
    <property type="entry name" value="Alpha-L-AF_C"/>
</dbReference>
<keyword evidence="4" id="KW-0732">Signal</keyword>
<dbReference type="Pfam" id="PF06964">
    <property type="entry name" value="Alpha-L-AF_C"/>
    <property type="match status" value="1"/>
</dbReference>
<dbReference type="PANTHER" id="PTHR31776">
    <property type="entry name" value="ALPHA-L-ARABINOFURANOSIDASE 1"/>
    <property type="match status" value="1"/>
</dbReference>
<dbReference type="Pfam" id="PF22848">
    <property type="entry name" value="ASD1_dom"/>
    <property type="match status" value="1"/>
</dbReference>
<keyword evidence="9" id="KW-1185">Reference proteome</keyword>
<keyword evidence="8" id="KW-0326">Glycosidase</keyword>
<dbReference type="InterPro" id="IPR008979">
    <property type="entry name" value="Galactose-bd-like_sf"/>
</dbReference>
<evidence type="ECO:0000256" key="5">
    <source>
        <dbReference type="ARBA" id="ARBA00022801"/>
    </source>
</evidence>
<dbReference type="SUPFAM" id="SSF51445">
    <property type="entry name" value="(Trans)glycosidases"/>
    <property type="match status" value="1"/>
</dbReference>
<accession>A0A7W9W6H1</accession>
<comment type="catalytic activity">
    <reaction evidence="1">
        <text>Hydrolysis of terminal non-reducing alpha-L-arabinofuranoside residues in alpha-L-arabinosides.</text>
        <dbReference type="EC" id="3.2.1.55"/>
    </reaction>
</comment>
<evidence type="ECO:0000256" key="4">
    <source>
        <dbReference type="ARBA" id="ARBA00022729"/>
    </source>
</evidence>
<dbReference type="SUPFAM" id="SSF49785">
    <property type="entry name" value="Galactose-binding domain-like"/>
    <property type="match status" value="1"/>
</dbReference>
<evidence type="ECO:0000256" key="3">
    <source>
        <dbReference type="ARBA" id="ARBA00012670"/>
    </source>
</evidence>
<protein>
    <recommendedName>
        <fullName evidence="3">non-reducing end alpha-L-arabinofuranosidase</fullName>
        <ecNumber evidence="3">3.2.1.55</ecNumber>
    </recommendedName>
</protein>
<comment type="similarity">
    <text evidence="2">Belongs to the glycosyl hydrolase 51 family.</text>
</comment>
<keyword evidence="5 8" id="KW-0378">Hydrolase</keyword>
<reference evidence="8 9" key="1">
    <citation type="submission" date="2020-08" db="EMBL/GenBank/DDBJ databases">
        <title>Genomic Encyclopedia of Type Strains, Phase IV (KMG-IV): sequencing the most valuable type-strain genomes for metagenomic binning, comparative biology and taxonomic classification.</title>
        <authorList>
            <person name="Goeker M."/>
        </authorList>
    </citation>
    <scope>NUCLEOTIDE SEQUENCE [LARGE SCALE GENOMIC DNA]</scope>
    <source>
        <strain evidence="8 9">DSM 23562</strain>
    </source>
</reference>
<dbReference type="SMART" id="SM00813">
    <property type="entry name" value="Alpha-L-AF_C"/>
    <property type="match status" value="1"/>
</dbReference>
<evidence type="ECO:0000256" key="6">
    <source>
        <dbReference type="ARBA" id="ARBA00023180"/>
    </source>
</evidence>
<evidence type="ECO:0000313" key="8">
    <source>
        <dbReference type="EMBL" id="MBB6050583.1"/>
    </source>
</evidence>
<dbReference type="InterPro" id="IPR051563">
    <property type="entry name" value="Glycosyl_Hydrolase_51"/>
</dbReference>
<evidence type="ECO:0000256" key="2">
    <source>
        <dbReference type="ARBA" id="ARBA00007186"/>
    </source>
</evidence>
<dbReference type="RefSeq" id="WP_184195820.1">
    <property type="nucleotide sequence ID" value="NZ_JACHGW010000002.1"/>
</dbReference>
<organism evidence="8 9">
    <name type="scientific">Armatimonas rosea</name>
    <dbReference type="NCBI Taxonomy" id="685828"/>
    <lineage>
        <taxon>Bacteria</taxon>
        <taxon>Bacillati</taxon>
        <taxon>Armatimonadota</taxon>
        <taxon>Armatimonadia</taxon>
        <taxon>Armatimonadales</taxon>
        <taxon>Armatimonadaceae</taxon>
        <taxon>Armatimonas</taxon>
    </lineage>
</organism>
<dbReference type="AlphaFoldDB" id="A0A7W9W6H1"/>
<evidence type="ECO:0000313" key="9">
    <source>
        <dbReference type="Proteomes" id="UP000520814"/>
    </source>
</evidence>
<comment type="caution">
    <text evidence="8">The sequence shown here is derived from an EMBL/GenBank/DDBJ whole genome shotgun (WGS) entry which is preliminary data.</text>
</comment>
<dbReference type="GO" id="GO:0046556">
    <property type="term" value="F:alpha-L-arabinofuranosidase activity"/>
    <property type="evidence" value="ECO:0007669"/>
    <property type="project" value="UniProtKB-EC"/>
</dbReference>
<gene>
    <name evidence="8" type="ORF">HNQ39_002374</name>
</gene>
<evidence type="ECO:0000256" key="1">
    <source>
        <dbReference type="ARBA" id="ARBA00001462"/>
    </source>
</evidence>
<feature type="domain" description="Alpha-L-arabinofuranosidase C-terminal" evidence="7">
    <location>
        <begin position="422"/>
        <end position="611"/>
    </location>
</feature>
<dbReference type="GO" id="GO:0046373">
    <property type="term" value="P:L-arabinose metabolic process"/>
    <property type="evidence" value="ECO:0007669"/>
    <property type="project" value="InterPro"/>
</dbReference>
<dbReference type="InterPro" id="IPR017853">
    <property type="entry name" value="GH"/>
</dbReference>
<dbReference type="Gene3D" id="3.20.20.80">
    <property type="entry name" value="Glycosidases"/>
    <property type="match status" value="1"/>
</dbReference>